<comment type="subunit">
    <text evidence="3">Dimerizes in the presence of ATP but not ADP; ATP-binding is required for double-stranded (ds)DNA-binding. Interacts with DnaA.</text>
</comment>
<dbReference type="Pfam" id="PF13614">
    <property type="entry name" value="AAA_31"/>
    <property type="match status" value="1"/>
</dbReference>
<evidence type="ECO:0000313" key="7">
    <source>
        <dbReference type="EMBL" id="RHA62582.1"/>
    </source>
</evidence>
<dbReference type="InterPro" id="IPR025669">
    <property type="entry name" value="AAA_dom"/>
</dbReference>
<evidence type="ECO:0000256" key="4">
    <source>
        <dbReference type="ARBA" id="ARBA00071824"/>
    </source>
</evidence>
<dbReference type="SUPFAM" id="SSF52540">
    <property type="entry name" value="P-loop containing nucleoside triphosphate hydrolases"/>
    <property type="match status" value="1"/>
</dbReference>
<proteinExistence type="inferred from homology"/>
<dbReference type="FunFam" id="3.40.50.300:FF:000285">
    <property type="entry name" value="Sporulation initiation inhibitor Soj"/>
    <property type="match status" value="1"/>
</dbReference>
<dbReference type="InterPro" id="IPR050678">
    <property type="entry name" value="DNA_Partitioning_ATPase"/>
</dbReference>
<dbReference type="PIRSF" id="PIRSF009320">
    <property type="entry name" value="Nuc_binding_HP_1000"/>
    <property type="match status" value="1"/>
</dbReference>
<reference evidence="7 8" key="1">
    <citation type="submission" date="2018-08" db="EMBL/GenBank/DDBJ databases">
        <title>A genome reference for cultivated species of the human gut microbiota.</title>
        <authorList>
            <person name="Zou Y."/>
            <person name="Xue W."/>
            <person name="Luo G."/>
        </authorList>
    </citation>
    <scope>NUCLEOTIDE SEQUENCE [LARGE SCALE GENOMIC DNA]</scope>
    <source>
        <strain evidence="7 8">AM43-11</strain>
    </source>
</reference>
<accession>A0A3R6IU02</accession>
<name>A0A3R6IU02_9FIRM</name>
<dbReference type="AlphaFoldDB" id="A0A3R6IU02"/>
<evidence type="ECO:0000256" key="3">
    <source>
        <dbReference type="ARBA" id="ARBA00062323"/>
    </source>
</evidence>
<dbReference type="Proteomes" id="UP000284465">
    <property type="component" value="Unassembled WGS sequence"/>
</dbReference>
<dbReference type="CDD" id="cd02042">
    <property type="entry name" value="ParAB_family"/>
    <property type="match status" value="1"/>
</dbReference>
<reference evidence="6 9" key="2">
    <citation type="journal article" date="2019" name="Nat. Med.">
        <title>A library of human gut bacterial isolates paired with longitudinal multiomics data enables mechanistic microbiome research.</title>
        <authorList>
            <person name="Poyet M."/>
            <person name="Groussin M."/>
            <person name="Gibbons S.M."/>
            <person name="Avila-Pacheco J."/>
            <person name="Jiang X."/>
            <person name="Kearney S.M."/>
            <person name="Perrotta A.R."/>
            <person name="Berdy B."/>
            <person name="Zhao S."/>
            <person name="Lieberman T.D."/>
            <person name="Swanson P.K."/>
            <person name="Smith M."/>
            <person name="Roesemann S."/>
            <person name="Alexander J.E."/>
            <person name="Rich S.A."/>
            <person name="Livny J."/>
            <person name="Vlamakis H."/>
            <person name="Clish C."/>
            <person name="Bullock K."/>
            <person name="Deik A."/>
            <person name="Scott J."/>
            <person name="Pierce K.A."/>
            <person name="Xavier R.J."/>
            <person name="Alm E.J."/>
        </authorList>
    </citation>
    <scope>NUCLEOTIDE SEQUENCE [LARGE SCALE GENOMIC DNA]</scope>
    <source>
        <strain evidence="6 9">BIOML-A1</strain>
    </source>
</reference>
<dbReference type="Gene3D" id="3.40.50.300">
    <property type="entry name" value="P-loop containing nucleotide triphosphate hydrolases"/>
    <property type="match status" value="1"/>
</dbReference>
<protein>
    <recommendedName>
        <fullName evidence="4">Sporulation initiation inhibitor protein Soj</fullName>
    </recommendedName>
</protein>
<comment type="caution">
    <text evidence="7">The sequence shown here is derived from an EMBL/GenBank/DDBJ whole genome shotgun (WGS) entry which is preliminary data.</text>
</comment>
<evidence type="ECO:0000313" key="6">
    <source>
        <dbReference type="EMBL" id="MTR84071.1"/>
    </source>
</evidence>
<organism evidence="7 8">
    <name type="scientific">Roseburia intestinalis</name>
    <dbReference type="NCBI Taxonomy" id="166486"/>
    <lineage>
        <taxon>Bacteria</taxon>
        <taxon>Bacillati</taxon>
        <taxon>Bacillota</taxon>
        <taxon>Clostridia</taxon>
        <taxon>Lachnospirales</taxon>
        <taxon>Lachnospiraceae</taxon>
        <taxon>Roseburia</taxon>
    </lineage>
</organism>
<evidence type="ECO:0000313" key="8">
    <source>
        <dbReference type="Proteomes" id="UP000284465"/>
    </source>
</evidence>
<sequence length="254" mass="28460">MSRVIAVANQKGGIGKTTTAVNIAFDLAEMGKKVLLIDTDGQCNSTDTCRAQVEGVATLYDLLFENERASDCIQHMEKLDVIASDKLLKNPETKFPDDATRLFTLCDACEEIREQYDFIIIDTPPTLGCMLSNALTFADEVVIPVTCDRYGMEGISDLYVTIHATQKYTNRNLRVTGVLLNKYKEKTTLCREISEALPSVLAMFETTVFETKVRECEDCKKAQSARMGVQAYNAKCTTAKDYWNVCEEIVRRRA</sequence>
<dbReference type="Proteomes" id="UP000478483">
    <property type="component" value="Unassembled WGS sequence"/>
</dbReference>
<gene>
    <name evidence="7" type="ORF">DW927_18605</name>
    <name evidence="6" type="ORF">GMD50_03175</name>
</gene>
<dbReference type="EMBL" id="WNAJ01000002">
    <property type="protein sequence ID" value="MTR84071.1"/>
    <property type="molecule type" value="Genomic_DNA"/>
</dbReference>
<evidence type="ECO:0000259" key="5">
    <source>
        <dbReference type="Pfam" id="PF13614"/>
    </source>
</evidence>
<comment type="catalytic activity">
    <reaction evidence="2">
        <text>ATP + H2O = ADP + phosphate + H(+)</text>
        <dbReference type="Rhea" id="RHEA:13065"/>
        <dbReference type="ChEBI" id="CHEBI:15377"/>
        <dbReference type="ChEBI" id="CHEBI:15378"/>
        <dbReference type="ChEBI" id="CHEBI:30616"/>
        <dbReference type="ChEBI" id="CHEBI:43474"/>
        <dbReference type="ChEBI" id="CHEBI:456216"/>
    </reaction>
</comment>
<dbReference type="EMBL" id="QSFP01000036">
    <property type="protein sequence ID" value="RHA62582.1"/>
    <property type="molecule type" value="Genomic_DNA"/>
</dbReference>
<dbReference type="InterPro" id="IPR027417">
    <property type="entry name" value="P-loop_NTPase"/>
</dbReference>
<evidence type="ECO:0000313" key="9">
    <source>
        <dbReference type="Proteomes" id="UP000478483"/>
    </source>
</evidence>
<evidence type="ECO:0000256" key="1">
    <source>
        <dbReference type="ARBA" id="ARBA00006976"/>
    </source>
</evidence>
<dbReference type="PANTHER" id="PTHR13696:SF52">
    <property type="entry name" value="PARA FAMILY PROTEIN CT_582"/>
    <property type="match status" value="1"/>
</dbReference>
<comment type="similarity">
    <text evidence="1">Belongs to the ParA family.</text>
</comment>
<feature type="domain" description="AAA" evidence="5">
    <location>
        <begin position="3"/>
        <end position="174"/>
    </location>
</feature>
<evidence type="ECO:0000256" key="2">
    <source>
        <dbReference type="ARBA" id="ARBA00049360"/>
    </source>
</evidence>
<dbReference type="RefSeq" id="WP_118412565.1">
    <property type="nucleotide sequence ID" value="NZ_QRPI01000005.1"/>
</dbReference>
<dbReference type="PANTHER" id="PTHR13696">
    <property type="entry name" value="P-LOOP CONTAINING NUCLEOSIDE TRIPHOSPHATE HYDROLASE"/>
    <property type="match status" value="1"/>
</dbReference>